<reference evidence="1" key="2">
    <citation type="submission" date="2013-10" db="EMBL/GenBank/DDBJ databases">
        <authorList>
            <person name="Aslett M."/>
        </authorList>
    </citation>
    <scope>NUCLEOTIDE SEQUENCE [LARGE SCALE GENOMIC DNA]</scope>
    <source>
        <strain evidence="1">Weybridge</strain>
    </source>
</reference>
<proteinExistence type="predicted"/>
<dbReference type="GeneID" id="25337122"/>
<organism evidence="1 2">
    <name type="scientific">Eimeria maxima</name>
    <name type="common">Coccidian parasite</name>
    <dbReference type="NCBI Taxonomy" id="5804"/>
    <lineage>
        <taxon>Eukaryota</taxon>
        <taxon>Sar</taxon>
        <taxon>Alveolata</taxon>
        <taxon>Apicomplexa</taxon>
        <taxon>Conoidasida</taxon>
        <taxon>Coccidia</taxon>
        <taxon>Eucoccidiorida</taxon>
        <taxon>Eimeriorina</taxon>
        <taxon>Eimeriidae</taxon>
        <taxon>Eimeria</taxon>
    </lineage>
</organism>
<reference evidence="1" key="1">
    <citation type="submission" date="2013-10" db="EMBL/GenBank/DDBJ databases">
        <title>Genomic analysis of the causative agents of coccidiosis in chickens.</title>
        <authorList>
            <person name="Reid A.J."/>
            <person name="Blake D."/>
            <person name="Billington K."/>
            <person name="Browne H."/>
            <person name="Dunn M."/>
            <person name="Hung S."/>
            <person name="Kawahara F."/>
            <person name="Miranda-Saavedra D."/>
            <person name="Mourier T."/>
            <person name="Nagra H."/>
            <person name="Otto T.D."/>
            <person name="Rawlings N."/>
            <person name="Sanchez A."/>
            <person name="Sanders M."/>
            <person name="Subramaniam C."/>
            <person name="Tay Y."/>
            <person name="Dear P."/>
            <person name="Doerig C."/>
            <person name="Gruber A."/>
            <person name="Parkinson J."/>
            <person name="Shirley M."/>
            <person name="Wan K.L."/>
            <person name="Berriman M."/>
            <person name="Tomley F."/>
            <person name="Pain A."/>
        </authorList>
    </citation>
    <scope>NUCLEOTIDE SEQUENCE [LARGE SCALE GENOMIC DNA]</scope>
    <source>
        <strain evidence="1">Weybridge</strain>
    </source>
</reference>
<dbReference type="AlphaFoldDB" id="U6LYW8"/>
<keyword evidence="2" id="KW-1185">Reference proteome</keyword>
<dbReference type="Proteomes" id="UP000030763">
    <property type="component" value="Unassembled WGS sequence"/>
</dbReference>
<sequence>MSHLLFKSFTFDEKNKFRSPSWGKGAVAHVDTPSLKGFQHDFEQRHQGNEHSSQGTAVLSMLGVTECMGQKEVTAAPVEPPSVKPLIIWVPINGQAKLTIQGIECEVYALPEGTERRFKVVDNSLAHFLRLQFAGGTMYTKDLHNC</sequence>
<name>U6LYW8_EIMMA</name>
<dbReference type="EMBL" id="HG719228">
    <property type="protein sequence ID" value="CDJ57147.1"/>
    <property type="molecule type" value="Genomic_DNA"/>
</dbReference>
<accession>U6LYW8</accession>
<protein>
    <submittedName>
        <fullName evidence="1">Uncharacterized protein</fullName>
    </submittedName>
</protein>
<dbReference type="RefSeq" id="XP_013333797.1">
    <property type="nucleotide sequence ID" value="XM_013478343.1"/>
</dbReference>
<dbReference type="VEuPathDB" id="ToxoDB:EMWEY_00031360"/>
<gene>
    <name evidence="1" type="ORF">EMWEY_00031360</name>
</gene>
<evidence type="ECO:0000313" key="1">
    <source>
        <dbReference type="EMBL" id="CDJ57147.1"/>
    </source>
</evidence>
<evidence type="ECO:0000313" key="2">
    <source>
        <dbReference type="Proteomes" id="UP000030763"/>
    </source>
</evidence>